<reference evidence="5 6" key="1">
    <citation type="submission" date="2015-08" db="EMBL/GenBank/DDBJ databases">
        <title>The genome of the Asian arowana (Scleropages formosus).</title>
        <authorList>
            <person name="Tan M.H."/>
            <person name="Gan H.M."/>
            <person name="Croft L.J."/>
            <person name="Austin C.M."/>
        </authorList>
    </citation>
    <scope>NUCLEOTIDE SEQUENCE [LARGE SCALE GENOMIC DNA]</scope>
    <source>
        <strain evidence="5">Aro1</strain>
    </source>
</reference>
<dbReference type="AlphaFoldDB" id="A0A0P7Z0Z9"/>
<comment type="caution">
    <text evidence="1">Lacks conserved residue(s) required for the propagation of feature annotation.</text>
</comment>
<dbReference type="PANTHER" id="PTHR40446:SF2">
    <property type="entry name" value="N-ACETYLGLUCOSAMINE-1-PHOSPHODIESTER ALPHA-N-ACETYLGLUCOSAMINIDASE"/>
    <property type="match status" value="1"/>
</dbReference>
<dbReference type="Pfam" id="PF23106">
    <property type="entry name" value="EGF_Teneurin"/>
    <property type="match status" value="2"/>
</dbReference>
<name>A0A0P7Z0Z9_SCLFO</name>
<dbReference type="SUPFAM" id="SSF57196">
    <property type="entry name" value="EGF/Laminin"/>
    <property type="match status" value="1"/>
</dbReference>
<keyword evidence="3" id="KW-0812">Transmembrane</keyword>
<gene>
    <name evidence="5" type="ORF">Z043_106843</name>
</gene>
<accession>A0A0P7Z0Z9</accession>
<dbReference type="InterPro" id="IPR002049">
    <property type="entry name" value="LE_dom"/>
</dbReference>
<proteinExistence type="predicted"/>
<dbReference type="Gene3D" id="2.170.300.10">
    <property type="entry name" value="Tie2 ligand-binding domain superfamily"/>
    <property type="match status" value="1"/>
</dbReference>
<keyword evidence="1" id="KW-0245">EGF-like domain</keyword>
<dbReference type="CDD" id="cd00055">
    <property type="entry name" value="EGF_Lam"/>
    <property type="match status" value="1"/>
</dbReference>
<evidence type="ECO:0000256" key="1">
    <source>
        <dbReference type="PROSITE-ProRule" id="PRU00076"/>
    </source>
</evidence>
<protein>
    <submittedName>
        <fullName evidence="5">N-acetylglucosamine-1-phosphodiester alpha-N-acetylglucosaminidase-like</fullName>
    </submittedName>
</protein>
<keyword evidence="3" id="KW-0472">Membrane</keyword>
<evidence type="ECO:0000259" key="4">
    <source>
        <dbReference type="PROSITE" id="PS50026"/>
    </source>
</evidence>
<keyword evidence="1" id="KW-1015">Disulfide bond</keyword>
<evidence type="ECO:0000313" key="5">
    <source>
        <dbReference type="EMBL" id="KPP74032.1"/>
    </source>
</evidence>
<keyword evidence="3" id="KW-1133">Transmembrane helix</keyword>
<dbReference type="SMART" id="SM00181">
    <property type="entry name" value="EGF"/>
    <property type="match status" value="3"/>
</dbReference>
<organism evidence="5 6">
    <name type="scientific">Scleropages formosus</name>
    <name type="common">Asian bonytongue</name>
    <name type="synonym">Osteoglossum formosum</name>
    <dbReference type="NCBI Taxonomy" id="113540"/>
    <lineage>
        <taxon>Eukaryota</taxon>
        <taxon>Metazoa</taxon>
        <taxon>Chordata</taxon>
        <taxon>Craniata</taxon>
        <taxon>Vertebrata</taxon>
        <taxon>Euteleostomi</taxon>
        <taxon>Actinopterygii</taxon>
        <taxon>Neopterygii</taxon>
        <taxon>Teleostei</taxon>
        <taxon>Osteoglossocephala</taxon>
        <taxon>Osteoglossomorpha</taxon>
        <taxon>Osteoglossiformes</taxon>
        <taxon>Osteoglossidae</taxon>
        <taxon>Scleropages</taxon>
    </lineage>
</organism>
<evidence type="ECO:0000256" key="3">
    <source>
        <dbReference type="SAM" id="Phobius"/>
    </source>
</evidence>
<dbReference type="InterPro" id="IPR000742">
    <property type="entry name" value="EGF"/>
</dbReference>
<dbReference type="Pfam" id="PF09992">
    <property type="entry name" value="NAGPA"/>
    <property type="match status" value="1"/>
</dbReference>
<evidence type="ECO:0000313" key="6">
    <source>
        <dbReference type="Proteomes" id="UP000034805"/>
    </source>
</evidence>
<sequence>MEGSLNDDVLLPYSPGERHGPSHSHRHVRDCQPVAHGNLTYETWRSNTSTSTPMAESRQFVSAILADGGGSRWVYGHFTFVRDPLRTLSVLEPGGPGGCREARVETVARTARLRKCLYAQNGGFFNMDTGYCLGNVVSDGKLVQSSRGIQNAQFGIRKDGSLVFGYLSEDDVLDEVNPFVQLVSGVVWLLRNGKVYVKESMEAECNETQKTGTFGKFVNVVSARTAVGHDREGRLVLFHTDGQTERRGMNLWQLADFLKEQGLVNAINLDGGGSSTFVANGSLASYPSDHCKQVMWRCPRRVSTVLCVHEPLCHPENCSGQGTCVRGHCVCQDGWTGPACDTPVCPPPACSSHGLCTQRGCVCDAGWTGENCSQACPLGFYGDGCKVTCTCANGATCDPVRGRCFCPPGFRGDSCEQECPLGFHGLNCERECHCPNLCPCDPVTGSCNITLQGERNSTLHRAGHCLAAWLFELWQDKRQEAPPYFSERTWIIISAVLSVLLLTSAAANVIQASRKPRSARLRQDYLYVPLAEMSMRLGRGGAAKDGGGIPTPPSRLHPHLFWREGRSRLLATSSSDPVAKASSKALLYPKAEPPFT</sequence>
<dbReference type="Proteomes" id="UP000034805">
    <property type="component" value="Unassembled WGS sequence"/>
</dbReference>
<dbReference type="STRING" id="113540.ENSSFOP00015018183"/>
<comment type="caution">
    <text evidence="5">The sequence shown here is derived from an EMBL/GenBank/DDBJ whole genome shotgun (WGS) entry which is preliminary data.</text>
</comment>
<dbReference type="PROSITE" id="PS50026">
    <property type="entry name" value="EGF_3"/>
    <property type="match status" value="1"/>
</dbReference>
<feature type="disulfide bond" evidence="1">
    <location>
        <begin position="406"/>
        <end position="415"/>
    </location>
</feature>
<evidence type="ECO:0000256" key="2">
    <source>
        <dbReference type="SAM" id="MobiDB-lite"/>
    </source>
</evidence>
<dbReference type="GO" id="GO:0033299">
    <property type="term" value="P:secretion of lysosomal enzymes"/>
    <property type="evidence" value="ECO:0007669"/>
    <property type="project" value="TreeGrafter"/>
</dbReference>
<dbReference type="Gene3D" id="2.10.25.10">
    <property type="entry name" value="Laminin"/>
    <property type="match status" value="1"/>
</dbReference>
<feature type="domain" description="EGF-like" evidence="4">
    <location>
        <begin position="381"/>
        <end position="416"/>
    </location>
</feature>
<dbReference type="PROSITE" id="PS00022">
    <property type="entry name" value="EGF_1"/>
    <property type="match status" value="2"/>
</dbReference>
<feature type="region of interest" description="Disordered" evidence="2">
    <location>
        <begin position="1"/>
        <end position="30"/>
    </location>
</feature>
<feature type="transmembrane region" description="Helical" evidence="3">
    <location>
        <begin position="490"/>
        <end position="510"/>
    </location>
</feature>
<dbReference type="EMBL" id="JARO02001933">
    <property type="protein sequence ID" value="KPP74032.1"/>
    <property type="molecule type" value="Genomic_DNA"/>
</dbReference>
<dbReference type="PANTHER" id="PTHR40446">
    <property type="entry name" value="N-ACETYLGLUCOSAMINE-1-PHOSPHODIESTER ALPHA-N-ACETYLGLUCOSAMINIDASE"/>
    <property type="match status" value="1"/>
</dbReference>
<dbReference type="InterPro" id="IPR018711">
    <property type="entry name" value="NAGPA"/>
</dbReference>